<evidence type="ECO:0000313" key="1">
    <source>
        <dbReference type="EMBL" id="KAI5653376.1"/>
    </source>
</evidence>
<proteinExistence type="predicted"/>
<gene>
    <name evidence="1" type="ORF">M9H77_30563</name>
</gene>
<organism evidence="1 2">
    <name type="scientific">Catharanthus roseus</name>
    <name type="common">Madagascar periwinkle</name>
    <name type="synonym">Vinca rosea</name>
    <dbReference type="NCBI Taxonomy" id="4058"/>
    <lineage>
        <taxon>Eukaryota</taxon>
        <taxon>Viridiplantae</taxon>
        <taxon>Streptophyta</taxon>
        <taxon>Embryophyta</taxon>
        <taxon>Tracheophyta</taxon>
        <taxon>Spermatophyta</taxon>
        <taxon>Magnoliopsida</taxon>
        <taxon>eudicotyledons</taxon>
        <taxon>Gunneridae</taxon>
        <taxon>Pentapetalae</taxon>
        <taxon>asterids</taxon>
        <taxon>lamiids</taxon>
        <taxon>Gentianales</taxon>
        <taxon>Apocynaceae</taxon>
        <taxon>Rauvolfioideae</taxon>
        <taxon>Vinceae</taxon>
        <taxon>Catharanthinae</taxon>
        <taxon>Catharanthus</taxon>
    </lineage>
</organism>
<keyword evidence="2" id="KW-1185">Reference proteome</keyword>
<dbReference type="EMBL" id="CM044707">
    <property type="protein sequence ID" value="KAI5653376.1"/>
    <property type="molecule type" value="Genomic_DNA"/>
</dbReference>
<comment type="caution">
    <text evidence="1">The sequence shown here is derived from an EMBL/GenBank/DDBJ whole genome shotgun (WGS) entry which is preliminary data.</text>
</comment>
<accession>A0ACB9ZYI1</accession>
<dbReference type="Proteomes" id="UP001060085">
    <property type="component" value="Linkage Group LG07"/>
</dbReference>
<sequence>MPTPMAHHGSTSQIWLPKSGTLNGVIEQTPASRSQYQPELQNTLIIRCQIQYSLGPNSPTVLRPLSTRSKSRVTLPSMSLGRGPRTGD</sequence>
<evidence type="ECO:0000313" key="2">
    <source>
        <dbReference type="Proteomes" id="UP001060085"/>
    </source>
</evidence>
<reference evidence="2" key="1">
    <citation type="journal article" date="2023" name="Nat. Plants">
        <title>Single-cell RNA sequencing provides a high-resolution roadmap for understanding the multicellular compartmentation of specialized metabolism.</title>
        <authorList>
            <person name="Sun S."/>
            <person name="Shen X."/>
            <person name="Li Y."/>
            <person name="Li Y."/>
            <person name="Wang S."/>
            <person name="Li R."/>
            <person name="Zhang H."/>
            <person name="Shen G."/>
            <person name="Guo B."/>
            <person name="Wei J."/>
            <person name="Xu J."/>
            <person name="St-Pierre B."/>
            <person name="Chen S."/>
            <person name="Sun C."/>
        </authorList>
    </citation>
    <scope>NUCLEOTIDE SEQUENCE [LARGE SCALE GENOMIC DNA]</scope>
</reference>
<name>A0ACB9ZYI1_CATRO</name>
<protein>
    <submittedName>
        <fullName evidence="1">Uncharacterized protein</fullName>
    </submittedName>
</protein>